<name>A0A919EGA0_9ACTN</name>
<feature type="domain" description="Beta-lactamase-related" evidence="3">
    <location>
        <begin position="68"/>
        <end position="391"/>
    </location>
</feature>
<dbReference type="Proteomes" id="UP000638313">
    <property type="component" value="Unassembled WGS sequence"/>
</dbReference>
<evidence type="ECO:0000313" key="4">
    <source>
        <dbReference type="EMBL" id="GHF71885.1"/>
    </source>
</evidence>
<dbReference type="InterPro" id="IPR001466">
    <property type="entry name" value="Beta-lactam-related"/>
</dbReference>
<evidence type="ECO:0000259" key="3">
    <source>
        <dbReference type="Pfam" id="PF00144"/>
    </source>
</evidence>
<feature type="region of interest" description="Disordered" evidence="1">
    <location>
        <begin position="1"/>
        <end position="23"/>
    </location>
</feature>
<comment type="caution">
    <text evidence="4">The sequence shown here is derived from an EMBL/GenBank/DDBJ whole genome shotgun (WGS) entry which is preliminary data.</text>
</comment>
<dbReference type="PANTHER" id="PTHR46825">
    <property type="entry name" value="D-ALANYL-D-ALANINE-CARBOXYPEPTIDASE/ENDOPEPTIDASE AMPH"/>
    <property type="match status" value="1"/>
</dbReference>
<dbReference type="SUPFAM" id="SSF56601">
    <property type="entry name" value="beta-lactamase/transpeptidase-like"/>
    <property type="match status" value="1"/>
</dbReference>
<accession>A0A919EGA0</accession>
<dbReference type="EMBL" id="BNBD01000021">
    <property type="protein sequence ID" value="GHF71885.1"/>
    <property type="molecule type" value="Genomic_DNA"/>
</dbReference>
<keyword evidence="4" id="KW-0378">Hydrolase</keyword>
<evidence type="ECO:0000256" key="2">
    <source>
        <dbReference type="SAM" id="SignalP"/>
    </source>
</evidence>
<dbReference type="Gene3D" id="3.40.710.10">
    <property type="entry name" value="DD-peptidase/beta-lactamase superfamily"/>
    <property type="match status" value="1"/>
</dbReference>
<sequence length="401" mass="42176">MKIRFPSGPSGPGTSGQGNSAIRRRGIPRPAAFAITAAVAMTTAVPAQAQPAADHADTQAVLNSYQAAAGPGAAVHAGNRAGSWDLHSGTADTGANRAIGPNDQFRIASQTKTFTAVVVLQLVDEGKVELDAPIERYLPGVVDGNGYDGTKISVRQLLQHTSGIPAYEPTNDGANPDGSYALDALVRRALKHPPASEPGATTGLYSNANYMILGLLIERITGVPTGQAITERIIQPLGLTRTAYPRPGDKKLDDPYLPGYLGGRWGPFFFWTNATFTVEPSKFATSGAMNSTEENLTTFEQALADGKLVSPATMAQMRTTVPMRGWPANLRYGLGLIRLDLSCGGQAWGHLGDFLTGHTSGTFATDDGRHAAMVTNAYVNAEGKTTRIQVIDSALCGTPVS</sequence>
<evidence type="ECO:0000256" key="1">
    <source>
        <dbReference type="SAM" id="MobiDB-lite"/>
    </source>
</evidence>
<dbReference type="GO" id="GO:0016787">
    <property type="term" value="F:hydrolase activity"/>
    <property type="evidence" value="ECO:0007669"/>
    <property type="project" value="UniProtKB-KW"/>
</dbReference>
<keyword evidence="2" id="KW-0732">Signal</keyword>
<proteinExistence type="predicted"/>
<protein>
    <submittedName>
        <fullName evidence="4">Serine hydrolase</fullName>
    </submittedName>
</protein>
<dbReference type="InterPro" id="IPR012338">
    <property type="entry name" value="Beta-lactam/transpept-like"/>
</dbReference>
<keyword evidence="5" id="KW-1185">Reference proteome</keyword>
<dbReference type="InterPro" id="IPR050491">
    <property type="entry name" value="AmpC-like"/>
</dbReference>
<dbReference type="PANTHER" id="PTHR46825:SF7">
    <property type="entry name" value="D-ALANYL-D-ALANINE CARBOXYPEPTIDASE"/>
    <property type="match status" value="1"/>
</dbReference>
<reference evidence="4" key="2">
    <citation type="submission" date="2020-09" db="EMBL/GenBank/DDBJ databases">
        <authorList>
            <person name="Sun Q."/>
            <person name="Ohkuma M."/>
        </authorList>
    </citation>
    <scope>NUCLEOTIDE SEQUENCE</scope>
    <source>
        <strain evidence="4">JCM 4059</strain>
    </source>
</reference>
<feature type="signal peptide" evidence="2">
    <location>
        <begin position="1"/>
        <end position="49"/>
    </location>
</feature>
<dbReference type="AlphaFoldDB" id="A0A919EGA0"/>
<organism evidence="4 5">
    <name type="scientific">Streptomyces mashuensis</name>
    <dbReference type="NCBI Taxonomy" id="33904"/>
    <lineage>
        <taxon>Bacteria</taxon>
        <taxon>Bacillati</taxon>
        <taxon>Actinomycetota</taxon>
        <taxon>Actinomycetes</taxon>
        <taxon>Kitasatosporales</taxon>
        <taxon>Streptomycetaceae</taxon>
        <taxon>Streptomyces</taxon>
    </lineage>
</organism>
<reference evidence="4" key="1">
    <citation type="journal article" date="2014" name="Int. J. Syst. Evol. Microbiol.">
        <title>Complete genome sequence of Corynebacterium casei LMG S-19264T (=DSM 44701T), isolated from a smear-ripened cheese.</title>
        <authorList>
            <consortium name="US DOE Joint Genome Institute (JGI-PGF)"/>
            <person name="Walter F."/>
            <person name="Albersmeier A."/>
            <person name="Kalinowski J."/>
            <person name="Ruckert C."/>
        </authorList>
    </citation>
    <scope>NUCLEOTIDE SEQUENCE</scope>
    <source>
        <strain evidence="4">JCM 4059</strain>
    </source>
</reference>
<dbReference type="Pfam" id="PF00144">
    <property type="entry name" value="Beta-lactamase"/>
    <property type="match status" value="1"/>
</dbReference>
<gene>
    <name evidence="4" type="ORF">GCM10010218_61420</name>
</gene>
<evidence type="ECO:0000313" key="5">
    <source>
        <dbReference type="Proteomes" id="UP000638313"/>
    </source>
</evidence>
<feature type="chain" id="PRO_5037426784" evidence="2">
    <location>
        <begin position="50"/>
        <end position="401"/>
    </location>
</feature>